<reference evidence="1 2" key="1">
    <citation type="submission" date="2017-03" db="EMBL/GenBank/DDBJ databases">
        <title>Lifting the veil on microbial sulfur biogeochemistry in mining wastewaters.</title>
        <authorList>
            <person name="Kantor R.S."/>
            <person name="Colenbrander Nelson T."/>
            <person name="Marshall S."/>
            <person name="Bennett D."/>
            <person name="Apte S."/>
            <person name="Camacho D."/>
            <person name="Thomas B.C."/>
            <person name="Warren L.A."/>
            <person name="Banfield J.F."/>
        </authorList>
    </citation>
    <scope>NUCLEOTIDE SEQUENCE [LARGE SCALE GENOMIC DNA]</scope>
    <source>
        <strain evidence="1">32-68-21</strain>
    </source>
</reference>
<comment type="caution">
    <text evidence="1">The sequence shown here is derived from an EMBL/GenBank/DDBJ whole genome shotgun (WGS) entry which is preliminary data.</text>
</comment>
<name>A0A258HN74_9CAUL</name>
<dbReference type="Pfam" id="PF25857">
    <property type="entry name" value="DUF7957"/>
    <property type="match status" value="1"/>
</dbReference>
<evidence type="ECO:0000313" key="1">
    <source>
        <dbReference type="EMBL" id="OYX57802.1"/>
    </source>
</evidence>
<dbReference type="EMBL" id="NCEQ01000004">
    <property type="protein sequence ID" value="OYX57802.1"/>
    <property type="molecule type" value="Genomic_DNA"/>
</dbReference>
<sequence>MTQIELPDGDRLVLHGLSAPEDERGAVVRLHSTGRRRWIARPPKGEAQDAFVAMRLEDGVLLAGSFQGLSFHIDLATGAVRASAFLK</sequence>
<gene>
    <name evidence="1" type="ORF">B7Y86_04830</name>
</gene>
<dbReference type="Proteomes" id="UP000216147">
    <property type="component" value="Unassembled WGS sequence"/>
</dbReference>
<dbReference type="InterPro" id="IPR058263">
    <property type="entry name" value="DUF7957"/>
</dbReference>
<evidence type="ECO:0000313" key="2">
    <source>
        <dbReference type="Proteomes" id="UP000216147"/>
    </source>
</evidence>
<organism evidence="1 2">
    <name type="scientific">Brevundimonas subvibrioides</name>
    <dbReference type="NCBI Taxonomy" id="74313"/>
    <lineage>
        <taxon>Bacteria</taxon>
        <taxon>Pseudomonadati</taxon>
        <taxon>Pseudomonadota</taxon>
        <taxon>Alphaproteobacteria</taxon>
        <taxon>Caulobacterales</taxon>
        <taxon>Caulobacteraceae</taxon>
        <taxon>Brevundimonas</taxon>
    </lineage>
</organism>
<accession>A0A258HN74</accession>
<proteinExistence type="predicted"/>
<dbReference type="AlphaFoldDB" id="A0A258HN74"/>
<protein>
    <submittedName>
        <fullName evidence="1">Uncharacterized protein</fullName>
    </submittedName>
</protein>